<feature type="transmembrane region" description="Helical" evidence="6">
    <location>
        <begin position="203"/>
        <end position="221"/>
    </location>
</feature>
<evidence type="ECO:0000256" key="2">
    <source>
        <dbReference type="ARBA" id="ARBA00006824"/>
    </source>
</evidence>
<dbReference type="OrthoDB" id="430207at2759"/>
<keyword evidence="8" id="KW-1185">Reference proteome</keyword>
<dbReference type="Pfam" id="PF04117">
    <property type="entry name" value="Mpv17_PMP22"/>
    <property type="match status" value="1"/>
</dbReference>
<evidence type="ECO:0000256" key="4">
    <source>
        <dbReference type="ARBA" id="ARBA00022989"/>
    </source>
</evidence>
<name>A0A9W3DC11_RAPSA</name>
<evidence type="ECO:0000313" key="8">
    <source>
        <dbReference type="Proteomes" id="UP000504610"/>
    </source>
</evidence>
<evidence type="ECO:0000256" key="5">
    <source>
        <dbReference type="ARBA" id="ARBA00023136"/>
    </source>
</evidence>
<dbReference type="GO" id="GO:0005737">
    <property type="term" value="C:cytoplasm"/>
    <property type="evidence" value="ECO:0007669"/>
    <property type="project" value="TreeGrafter"/>
</dbReference>
<dbReference type="GeneID" id="108837301"/>
<reference evidence="8" key="1">
    <citation type="journal article" date="2019" name="Database">
        <title>The radish genome database (RadishGD): an integrated information resource for radish genomics.</title>
        <authorList>
            <person name="Yu H.J."/>
            <person name="Baek S."/>
            <person name="Lee Y.J."/>
            <person name="Cho A."/>
            <person name="Mun J.H."/>
        </authorList>
    </citation>
    <scope>NUCLEOTIDE SEQUENCE [LARGE SCALE GENOMIC DNA]</scope>
    <source>
        <strain evidence="8">cv. WK10039</strain>
    </source>
</reference>
<dbReference type="KEGG" id="rsz:108837301"/>
<dbReference type="PANTHER" id="PTHR11266">
    <property type="entry name" value="PEROXISOMAL MEMBRANE PROTEIN 2, PXMP2 MPV17"/>
    <property type="match status" value="1"/>
</dbReference>
<evidence type="ECO:0000256" key="6">
    <source>
        <dbReference type="RuleBase" id="RU363053"/>
    </source>
</evidence>
<evidence type="ECO:0000256" key="3">
    <source>
        <dbReference type="ARBA" id="ARBA00022692"/>
    </source>
</evidence>
<feature type="compositionally biased region" description="Low complexity" evidence="7">
    <location>
        <begin position="73"/>
        <end position="82"/>
    </location>
</feature>
<proteinExistence type="inferred from homology"/>
<evidence type="ECO:0000256" key="1">
    <source>
        <dbReference type="ARBA" id="ARBA00004141"/>
    </source>
</evidence>
<evidence type="ECO:0000256" key="7">
    <source>
        <dbReference type="SAM" id="MobiDB-lite"/>
    </source>
</evidence>
<accession>A0A9W3DC11</accession>
<dbReference type="AlphaFoldDB" id="A0A9W3DC11"/>
<feature type="compositionally biased region" description="Gly residues" evidence="7">
    <location>
        <begin position="83"/>
        <end position="106"/>
    </location>
</feature>
<dbReference type="RefSeq" id="XP_056861278.1">
    <property type="nucleotide sequence ID" value="XM_057005298.1"/>
</dbReference>
<comment type="subcellular location">
    <subcellularLocation>
        <location evidence="1">Membrane</location>
        <topology evidence="1">Multi-pass membrane protein</topology>
    </subcellularLocation>
</comment>
<gene>
    <name evidence="9" type="primary">LOC108837301</name>
</gene>
<comment type="similarity">
    <text evidence="2 6">Belongs to the peroxisomal membrane protein PXMP2/4 family.</text>
</comment>
<dbReference type="InterPro" id="IPR007248">
    <property type="entry name" value="Mpv17_PMP22"/>
</dbReference>
<protein>
    <submittedName>
        <fullName evidence="9">Protein sym-1</fullName>
    </submittedName>
</protein>
<feature type="transmembrane region" description="Helical" evidence="6">
    <location>
        <begin position="162"/>
        <end position="183"/>
    </location>
</feature>
<dbReference type="GO" id="GO:0016020">
    <property type="term" value="C:membrane"/>
    <property type="evidence" value="ECO:0007669"/>
    <property type="project" value="UniProtKB-SubCell"/>
</dbReference>
<keyword evidence="3 6" id="KW-0812">Transmembrane</keyword>
<keyword evidence="5 6" id="KW-0472">Membrane</keyword>
<dbReference type="Proteomes" id="UP000504610">
    <property type="component" value="Chromosome 3"/>
</dbReference>
<keyword evidence="4 6" id="KW-1133">Transmembrane helix</keyword>
<evidence type="ECO:0000313" key="9">
    <source>
        <dbReference type="RefSeq" id="XP_056861278.1"/>
    </source>
</evidence>
<sequence>MLSSATLTRKTPLPFSSLGFFGNRTSNFNRRRTLTEAGSSRALSFGYNNGSVNCGRVNFSGRSRTGFGHPVRVSSVSGESSGDSGGIGGSGGGGGGDNSGGGSEGSGGNGGKWSFLSWYLALLSNYPVLTKAVTSAILTLIGDLICQLTINRTSSLDKKRTLTFTILGLGLVGPALHFWYLYLSKVVTASGLSGAVLRLLLDQFVFAPVFVGVFLSAVVTLEGKPSHVIPKLKQEWTGAVLANWQLWIPFQFLNFRFVPQNFQVLASNVVALAWNVILSFKAHKEVVPK</sequence>
<organism evidence="8 9">
    <name type="scientific">Raphanus sativus</name>
    <name type="common">Radish</name>
    <name type="synonym">Raphanus raphanistrum var. sativus</name>
    <dbReference type="NCBI Taxonomy" id="3726"/>
    <lineage>
        <taxon>Eukaryota</taxon>
        <taxon>Viridiplantae</taxon>
        <taxon>Streptophyta</taxon>
        <taxon>Embryophyta</taxon>
        <taxon>Tracheophyta</taxon>
        <taxon>Spermatophyta</taxon>
        <taxon>Magnoliopsida</taxon>
        <taxon>eudicotyledons</taxon>
        <taxon>Gunneridae</taxon>
        <taxon>Pentapetalae</taxon>
        <taxon>rosids</taxon>
        <taxon>malvids</taxon>
        <taxon>Brassicales</taxon>
        <taxon>Brassicaceae</taxon>
        <taxon>Brassiceae</taxon>
        <taxon>Raphanus</taxon>
    </lineage>
</organism>
<feature type="region of interest" description="Disordered" evidence="7">
    <location>
        <begin position="70"/>
        <end position="106"/>
    </location>
</feature>
<reference evidence="9" key="2">
    <citation type="submission" date="2025-08" db="UniProtKB">
        <authorList>
            <consortium name="RefSeq"/>
        </authorList>
    </citation>
    <scope>IDENTIFICATION</scope>
    <source>
        <tissue evidence="9">Leaf</tissue>
    </source>
</reference>
<dbReference type="PANTHER" id="PTHR11266:SF80">
    <property type="entry name" value="PEROXISOMAL MEMBRANE PROTEIN 2"/>
    <property type="match status" value="1"/>
</dbReference>